<dbReference type="GO" id="GO:0003677">
    <property type="term" value="F:DNA binding"/>
    <property type="evidence" value="ECO:0007669"/>
    <property type="project" value="UniProtKB-KW"/>
</dbReference>
<dbReference type="KEGG" id="kra:Krad_4211"/>
<dbReference type="SUPFAM" id="SSF48008">
    <property type="entry name" value="GntR ligand-binding domain-like"/>
    <property type="match status" value="1"/>
</dbReference>
<dbReference type="InterPro" id="IPR000524">
    <property type="entry name" value="Tscrpt_reg_HTH_GntR"/>
</dbReference>
<dbReference type="eggNOG" id="COG1802">
    <property type="taxonomic scope" value="Bacteria"/>
</dbReference>
<keyword evidence="2" id="KW-0238">DNA-binding</keyword>
<dbReference type="GO" id="GO:0003700">
    <property type="term" value="F:DNA-binding transcription factor activity"/>
    <property type="evidence" value="ECO:0007669"/>
    <property type="project" value="InterPro"/>
</dbReference>
<keyword evidence="1" id="KW-0805">Transcription regulation</keyword>
<dbReference type="PANTHER" id="PTHR43537">
    <property type="entry name" value="TRANSCRIPTIONAL REGULATOR, GNTR FAMILY"/>
    <property type="match status" value="1"/>
</dbReference>
<accession>A6WFT5</accession>
<evidence type="ECO:0000256" key="2">
    <source>
        <dbReference type="ARBA" id="ARBA00023125"/>
    </source>
</evidence>
<dbReference type="SUPFAM" id="SSF46785">
    <property type="entry name" value="Winged helix' DNA-binding domain"/>
    <property type="match status" value="1"/>
</dbReference>
<dbReference type="EMBL" id="CP000750">
    <property type="protein sequence ID" value="ABS05674.1"/>
    <property type="molecule type" value="Genomic_DNA"/>
</dbReference>
<dbReference type="Pfam" id="PF00392">
    <property type="entry name" value="GntR"/>
    <property type="match status" value="1"/>
</dbReference>
<dbReference type="PROSITE" id="PS50949">
    <property type="entry name" value="HTH_GNTR"/>
    <property type="match status" value="1"/>
</dbReference>
<dbReference type="AlphaFoldDB" id="A6WFT5"/>
<dbReference type="Pfam" id="PF07729">
    <property type="entry name" value="FCD"/>
    <property type="match status" value="1"/>
</dbReference>
<evidence type="ECO:0000259" key="4">
    <source>
        <dbReference type="PROSITE" id="PS50949"/>
    </source>
</evidence>
<gene>
    <name evidence="5" type="ordered locus">Krad_4211</name>
</gene>
<name>A6WFT5_KINRD</name>
<dbReference type="InterPro" id="IPR036390">
    <property type="entry name" value="WH_DNA-bd_sf"/>
</dbReference>
<dbReference type="Gene3D" id="1.20.120.530">
    <property type="entry name" value="GntR ligand-binding domain-like"/>
    <property type="match status" value="1"/>
</dbReference>
<dbReference type="SMART" id="SM00895">
    <property type="entry name" value="FCD"/>
    <property type="match status" value="1"/>
</dbReference>
<dbReference type="RefSeq" id="WP_012086033.1">
    <property type="nucleotide sequence ID" value="NC_009664.2"/>
</dbReference>
<feature type="domain" description="HTH gntR-type" evidence="4">
    <location>
        <begin position="10"/>
        <end position="77"/>
    </location>
</feature>
<keyword evidence="6" id="KW-1185">Reference proteome</keyword>
<dbReference type="Proteomes" id="UP000001116">
    <property type="component" value="Chromosome"/>
</dbReference>
<keyword evidence="3" id="KW-0804">Transcription</keyword>
<dbReference type="InterPro" id="IPR011711">
    <property type="entry name" value="GntR_C"/>
</dbReference>
<dbReference type="STRING" id="266940.Krad_4211"/>
<organism evidence="5 6">
    <name type="scientific">Kineococcus radiotolerans (strain ATCC BAA-149 / DSM 14245 / SRS30216)</name>
    <dbReference type="NCBI Taxonomy" id="266940"/>
    <lineage>
        <taxon>Bacteria</taxon>
        <taxon>Bacillati</taxon>
        <taxon>Actinomycetota</taxon>
        <taxon>Actinomycetes</taxon>
        <taxon>Kineosporiales</taxon>
        <taxon>Kineosporiaceae</taxon>
        <taxon>Kineococcus</taxon>
    </lineage>
</organism>
<dbReference type="HOGENOM" id="CLU_017584_5_2_11"/>
<dbReference type="SMART" id="SM00345">
    <property type="entry name" value="HTH_GNTR"/>
    <property type="match status" value="1"/>
</dbReference>
<proteinExistence type="predicted"/>
<evidence type="ECO:0000313" key="6">
    <source>
        <dbReference type="Proteomes" id="UP000001116"/>
    </source>
</evidence>
<reference evidence="6" key="1">
    <citation type="journal article" date="2008" name="PLoS ONE">
        <title>Survival in nuclear waste, extreme resistance, and potential applications gleaned from the genome sequence of Kineococcus radiotolerans SRS30216.</title>
        <authorList>
            <person name="Bagwell C.E."/>
            <person name="Bhat S."/>
            <person name="Hawkins G.M."/>
            <person name="Smith B.W."/>
            <person name="Biswas T."/>
            <person name="Hoover T.R."/>
            <person name="Saunders E."/>
            <person name="Han C.S."/>
            <person name="Tsodikov O.V."/>
            <person name="Shimkets L.J."/>
        </authorList>
    </citation>
    <scope>NUCLEOTIDE SEQUENCE [LARGE SCALE GENOMIC DNA]</scope>
    <source>
        <strain evidence="6">ATCC BAA-149 / DSM 14245 / SRS30216</strain>
    </source>
</reference>
<evidence type="ECO:0000256" key="1">
    <source>
        <dbReference type="ARBA" id="ARBA00023015"/>
    </source>
</evidence>
<sequence>MYTCRVPGRSTGRERAYQYLRDEVLVDPSVQGTFLNELDLATRVGVSRTPVREALLLLVSEGLVELVPQRGAYVPVLTGRQVSELMDLRGALERHAATRTVAAGTVPFAALEEALDQQRLLLGGGGGTDAARRFIEWDRVFHSVLVDAVGNGLLSSTYANLRVRQVRIGVQALYSAAGRQETVCEEHRRIVDALAAGDVAEAHAAIDEHLQVTLRVLLAA</sequence>
<evidence type="ECO:0000313" key="5">
    <source>
        <dbReference type="EMBL" id="ABS05674.1"/>
    </source>
</evidence>
<dbReference type="InterPro" id="IPR008920">
    <property type="entry name" value="TF_FadR/GntR_C"/>
</dbReference>
<dbReference type="PRINTS" id="PR00035">
    <property type="entry name" value="HTHGNTR"/>
</dbReference>
<dbReference type="InterPro" id="IPR036388">
    <property type="entry name" value="WH-like_DNA-bd_sf"/>
</dbReference>
<dbReference type="Gene3D" id="1.10.10.10">
    <property type="entry name" value="Winged helix-like DNA-binding domain superfamily/Winged helix DNA-binding domain"/>
    <property type="match status" value="1"/>
</dbReference>
<protein>
    <submittedName>
        <fullName evidence="5">Transcriptional regulator, GntR family</fullName>
    </submittedName>
</protein>
<evidence type="ECO:0000256" key="3">
    <source>
        <dbReference type="ARBA" id="ARBA00023163"/>
    </source>
</evidence>
<dbReference type="PANTHER" id="PTHR43537:SF24">
    <property type="entry name" value="GLUCONATE OPERON TRANSCRIPTIONAL REPRESSOR"/>
    <property type="match status" value="1"/>
</dbReference>